<dbReference type="GO" id="GO:0003700">
    <property type="term" value="F:DNA-binding transcription factor activity"/>
    <property type="evidence" value="ECO:0007669"/>
    <property type="project" value="InterPro"/>
</dbReference>
<dbReference type="PANTHER" id="PTHR42756:SF1">
    <property type="entry name" value="TRANSCRIPTIONAL REPRESSOR OF EMRAB OPERON"/>
    <property type="match status" value="1"/>
</dbReference>
<dbReference type="SMART" id="SM00347">
    <property type="entry name" value="HTH_MARR"/>
    <property type="match status" value="1"/>
</dbReference>
<protein>
    <submittedName>
        <fullName evidence="5">MarR family protein</fullName>
    </submittedName>
</protein>
<dbReference type="AlphaFoldDB" id="A0A517WR53"/>
<dbReference type="Pfam" id="PF12802">
    <property type="entry name" value="MarR_2"/>
    <property type="match status" value="1"/>
</dbReference>
<dbReference type="Proteomes" id="UP000318384">
    <property type="component" value="Chromosome"/>
</dbReference>
<dbReference type="GO" id="GO:0003677">
    <property type="term" value="F:DNA binding"/>
    <property type="evidence" value="ECO:0007669"/>
    <property type="project" value="UniProtKB-KW"/>
</dbReference>
<proteinExistence type="predicted"/>
<dbReference type="OrthoDB" id="9799663at2"/>
<dbReference type="InterPro" id="IPR036390">
    <property type="entry name" value="WH_DNA-bd_sf"/>
</dbReference>
<dbReference type="PANTHER" id="PTHR42756">
    <property type="entry name" value="TRANSCRIPTIONAL REGULATOR, MARR"/>
    <property type="match status" value="1"/>
</dbReference>
<keyword evidence="6" id="KW-1185">Reference proteome</keyword>
<dbReference type="RefSeq" id="WP_145171890.1">
    <property type="nucleotide sequence ID" value="NZ_CP037422.1"/>
</dbReference>
<dbReference type="EMBL" id="CP037422">
    <property type="protein sequence ID" value="QDU07729.1"/>
    <property type="molecule type" value="Genomic_DNA"/>
</dbReference>
<keyword evidence="2" id="KW-0238">DNA-binding</keyword>
<dbReference type="InterPro" id="IPR000835">
    <property type="entry name" value="HTH_MarR-typ"/>
</dbReference>
<evidence type="ECO:0000256" key="1">
    <source>
        <dbReference type="ARBA" id="ARBA00023015"/>
    </source>
</evidence>
<feature type="domain" description="HTH marR-type" evidence="4">
    <location>
        <begin position="8"/>
        <end position="140"/>
    </location>
</feature>
<sequence>MNQKKPSIENLIDETVLLFHRLRVVANELHGGGELAAGKRGVLKGLYENGPQTVPQMARARPVSRQHIQSLVNPLVEEGYVEFIDNPHHRRSKLVQLTGTGRVFVEKMQLREAEVFQTLSAKFSESRLTQATRTLRSVRECFEKE</sequence>
<reference evidence="5 6" key="1">
    <citation type="submission" date="2019-03" db="EMBL/GenBank/DDBJ databases">
        <title>Deep-cultivation of Planctomycetes and their phenomic and genomic characterization uncovers novel biology.</title>
        <authorList>
            <person name="Wiegand S."/>
            <person name="Jogler M."/>
            <person name="Boedeker C."/>
            <person name="Pinto D."/>
            <person name="Vollmers J."/>
            <person name="Rivas-Marin E."/>
            <person name="Kohn T."/>
            <person name="Peeters S.H."/>
            <person name="Heuer A."/>
            <person name="Rast P."/>
            <person name="Oberbeckmann S."/>
            <person name="Bunk B."/>
            <person name="Jeske O."/>
            <person name="Meyerdierks A."/>
            <person name="Storesund J.E."/>
            <person name="Kallscheuer N."/>
            <person name="Luecker S."/>
            <person name="Lage O.M."/>
            <person name="Pohl T."/>
            <person name="Merkel B.J."/>
            <person name="Hornburger P."/>
            <person name="Mueller R.-W."/>
            <person name="Bruemmer F."/>
            <person name="Labrenz M."/>
            <person name="Spormann A.M."/>
            <person name="Op den Camp H."/>
            <person name="Overmann J."/>
            <person name="Amann R."/>
            <person name="Jetten M.S.M."/>
            <person name="Mascher T."/>
            <person name="Medema M.H."/>
            <person name="Devos D.P."/>
            <person name="Kaster A.-K."/>
            <person name="Ovreas L."/>
            <person name="Rohde M."/>
            <person name="Galperin M.Y."/>
            <person name="Jogler C."/>
        </authorList>
    </citation>
    <scope>NUCLEOTIDE SEQUENCE [LARGE SCALE GENOMIC DNA]</scope>
    <source>
        <strain evidence="5 6">V202</strain>
    </source>
</reference>
<gene>
    <name evidence="5" type="ORF">V202x_10900</name>
</gene>
<dbReference type="SUPFAM" id="SSF46785">
    <property type="entry name" value="Winged helix' DNA-binding domain"/>
    <property type="match status" value="1"/>
</dbReference>
<keyword evidence="1" id="KW-0805">Transcription regulation</keyword>
<name>A0A517WR53_9PLAN</name>
<dbReference type="InterPro" id="IPR036388">
    <property type="entry name" value="WH-like_DNA-bd_sf"/>
</dbReference>
<organism evidence="5 6">
    <name type="scientific">Gimesia aquarii</name>
    <dbReference type="NCBI Taxonomy" id="2527964"/>
    <lineage>
        <taxon>Bacteria</taxon>
        <taxon>Pseudomonadati</taxon>
        <taxon>Planctomycetota</taxon>
        <taxon>Planctomycetia</taxon>
        <taxon>Planctomycetales</taxon>
        <taxon>Planctomycetaceae</taxon>
        <taxon>Gimesia</taxon>
    </lineage>
</organism>
<dbReference type="PROSITE" id="PS50995">
    <property type="entry name" value="HTH_MARR_2"/>
    <property type="match status" value="1"/>
</dbReference>
<dbReference type="Gene3D" id="1.10.10.10">
    <property type="entry name" value="Winged helix-like DNA-binding domain superfamily/Winged helix DNA-binding domain"/>
    <property type="match status" value="1"/>
</dbReference>
<evidence type="ECO:0000256" key="2">
    <source>
        <dbReference type="ARBA" id="ARBA00023125"/>
    </source>
</evidence>
<evidence type="ECO:0000313" key="5">
    <source>
        <dbReference type="EMBL" id="QDU07729.1"/>
    </source>
</evidence>
<accession>A0A517WR53</accession>
<evidence type="ECO:0000313" key="6">
    <source>
        <dbReference type="Proteomes" id="UP000318384"/>
    </source>
</evidence>
<evidence type="ECO:0000259" key="4">
    <source>
        <dbReference type="PROSITE" id="PS50995"/>
    </source>
</evidence>
<evidence type="ECO:0000256" key="3">
    <source>
        <dbReference type="ARBA" id="ARBA00023163"/>
    </source>
</evidence>
<keyword evidence="3" id="KW-0804">Transcription</keyword>